<dbReference type="PANTHER" id="PTHR22696">
    <property type="entry name" value="E3 UBIQUITIN-PROTEIN LIGASE RNF26"/>
    <property type="match status" value="1"/>
</dbReference>
<dbReference type="EMBL" id="BQKY01000014">
    <property type="protein sequence ID" value="GJN93689.1"/>
    <property type="molecule type" value="Genomic_DNA"/>
</dbReference>
<feature type="region of interest" description="Disordered" evidence="1">
    <location>
        <begin position="674"/>
        <end position="740"/>
    </location>
</feature>
<dbReference type="GO" id="GO:0006511">
    <property type="term" value="P:ubiquitin-dependent protein catabolic process"/>
    <property type="evidence" value="ECO:0007669"/>
    <property type="project" value="TreeGrafter"/>
</dbReference>
<dbReference type="Proteomes" id="UP001342314">
    <property type="component" value="Unassembled WGS sequence"/>
</dbReference>
<feature type="compositionally biased region" description="Basic and acidic residues" evidence="1">
    <location>
        <begin position="718"/>
        <end position="727"/>
    </location>
</feature>
<accession>A0AAV5GUS1</accession>
<feature type="compositionally biased region" description="Low complexity" evidence="1">
    <location>
        <begin position="812"/>
        <end position="827"/>
    </location>
</feature>
<evidence type="ECO:0000313" key="3">
    <source>
        <dbReference type="Proteomes" id="UP001342314"/>
    </source>
</evidence>
<gene>
    <name evidence="2" type="ORF">Rhopal_006746-T1</name>
</gene>
<comment type="caution">
    <text evidence="2">The sequence shown here is derived from an EMBL/GenBank/DDBJ whole genome shotgun (WGS) entry which is preliminary data.</text>
</comment>
<feature type="compositionally biased region" description="Basic and acidic residues" evidence="1">
    <location>
        <begin position="674"/>
        <end position="684"/>
    </location>
</feature>
<name>A0AAV5GUS1_9BASI</name>
<feature type="compositionally biased region" description="Acidic residues" evidence="1">
    <location>
        <begin position="685"/>
        <end position="694"/>
    </location>
</feature>
<dbReference type="PANTHER" id="PTHR22696:SF1">
    <property type="entry name" value="E3 UBIQUITIN-PROTEIN LIGASE RNF26"/>
    <property type="match status" value="1"/>
</dbReference>
<proteinExistence type="predicted"/>
<sequence length="952" mass="101374">MADPQAAPSFLRAIAQRAGHLVLAPPRLALDALTRALPDALRPASLATAPGAAGGGTLAGNNLGDPAPASASSASASASTTTAASPGMALPSPVTYLTSPYLFTSLALAFFLHRIHHLVPPRTSLVAHSTLAHPRVMRPAVQVGLRLPGLLLMLRTALALACALALHAGHPLDWLSRAHSPAPDARTVAATLARTACTLVTWATAWAGRGALGRVLAAASPADVVAALDHHALLWATYVAASVGLTCETFVRALSDDLPNVQHFNLLSFSFLLHVHSAPLRGRSTSGGGGPDPSQHSEHPGSPNLYTFLLLTLLELLALQLSYCLHHLSTPSSPARRAPAHRSVRKYRLPITAFFSLLQQACAIRSWLRVWGYLGSGSGSGGAHARATEAEEFGTVWLNKIPEILFEGVVGASVGLKALAALIRGEELSFENIVGHPAMSPTSEEDYPVALVKYCTHLLSTTRLSGLAYELHPLDLLPLSIALPLEDWGLVDPPPCDDDRCPVHGDEVRAARRRAAADERPERGVTLRRNGDVVFDEHDAAGALVGVAGGLRRRKNGQWAGGEHQDDEEPILEGFANEIRRITVEPHHGASDVTTGSTPFAPAPRASSSSLAHIEGERKSHLWVLVRVCARIALYLAWRAARGVRRAGRAAAARGLGWGRDEWEMERGWRAVEGERGRDEMREEREEEEEEEDGEWRPEREQDEEGSDWSSEEEKDGQEDWREEGEFGRAGSLTPDDSDLANPLALFSDLSTPSSATTATPAELAPYLLAHHLAASDAPPLTRRRYRALLPPSAPSSGPLSRASTPAAPTCRRSGTPSSSSLAPPAAGTAAASPALALSRAISSRRADVLASLAADDPDAARQELEHRRERWRDERARFCVVCTVNERSVVLWPCRCLCLCEDCRASLADRTTTAGSAAAAALDGGGGGGGGGSLCPTCRSPVQAFSRIWTP</sequence>
<reference evidence="2 3" key="1">
    <citation type="submission" date="2021-12" db="EMBL/GenBank/DDBJ databases">
        <title>High titer production of polyol ester of fatty acids by Rhodotorula paludigena BS15 towards product separation-free biomass refinery.</title>
        <authorList>
            <person name="Mano J."/>
            <person name="Ono H."/>
            <person name="Tanaka T."/>
            <person name="Naito K."/>
            <person name="Sushida H."/>
            <person name="Ike M."/>
            <person name="Tokuyasu K."/>
            <person name="Kitaoka M."/>
        </authorList>
    </citation>
    <scope>NUCLEOTIDE SEQUENCE [LARGE SCALE GENOMIC DNA]</scope>
    <source>
        <strain evidence="2 3">BS15</strain>
    </source>
</reference>
<dbReference type="AlphaFoldDB" id="A0AAV5GUS1"/>
<evidence type="ECO:0008006" key="4">
    <source>
        <dbReference type="Google" id="ProtNLM"/>
    </source>
</evidence>
<organism evidence="2 3">
    <name type="scientific">Rhodotorula paludigena</name>
    <dbReference type="NCBI Taxonomy" id="86838"/>
    <lineage>
        <taxon>Eukaryota</taxon>
        <taxon>Fungi</taxon>
        <taxon>Dikarya</taxon>
        <taxon>Basidiomycota</taxon>
        <taxon>Pucciniomycotina</taxon>
        <taxon>Microbotryomycetes</taxon>
        <taxon>Sporidiobolales</taxon>
        <taxon>Sporidiobolaceae</taxon>
        <taxon>Rhodotorula</taxon>
    </lineage>
</organism>
<dbReference type="Pfam" id="PF13920">
    <property type="entry name" value="zf-C3HC4_3"/>
    <property type="match status" value="1"/>
</dbReference>
<evidence type="ECO:0000256" key="1">
    <source>
        <dbReference type="SAM" id="MobiDB-lite"/>
    </source>
</evidence>
<feature type="region of interest" description="Disordered" evidence="1">
    <location>
        <begin position="789"/>
        <end position="827"/>
    </location>
</feature>
<dbReference type="GO" id="GO:0061630">
    <property type="term" value="F:ubiquitin protein ligase activity"/>
    <property type="evidence" value="ECO:0007669"/>
    <property type="project" value="TreeGrafter"/>
</dbReference>
<feature type="compositionally biased region" description="Acidic residues" evidence="1">
    <location>
        <begin position="701"/>
        <end position="717"/>
    </location>
</feature>
<protein>
    <recommendedName>
        <fullName evidence="4">RING-type domain-containing protein</fullName>
    </recommendedName>
</protein>
<dbReference type="GO" id="GO:0016567">
    <property type="term" value="P:protein ubiquitination"/>
    <property type="evidence" value="ECO:0007669"/>
    <property type="project" value="TreeGrafter"/>
</dbReference>
<dbReference type="Gene3D" id="3.30.40.10">
    <property type="entry name" value="Zinc/RING finger domain, C3HC4 (zinc finger)"/>
    <property type="match status" value="1"/>
</dbReference>
<feature type="compositionally biased region" description="Low complexity" evidence="1">
    <location>
        <begin position="789"/>
        <end position="804"/>
    </location>
</feature>
<evidence type="ECO:0000313" key="2">
    <source>
        <dbReference type="EMBL" id="GJN93689.1"/>
    </source>
</evidence>
<keyword evidence="3" id="KW-1185">Reference proteome</keyword>
<dbReference type="InterPro" id="IPR013083">
    <property type="entry name" value="Znf_RING/FYVE/PHD"/>
</dbReference>